<dbReference type="OrthoDB" id="2315450at2"/>
<gene>
    <name evidence="1" type="ORF">EGT49_05965</name>
</gene>
<reference evidence="1 2" key="1">
    <citation type="submission" date="2018-10" db="EMBL/GenBank/DDBJ databases">
        <title>Lactobacillus sp. R7 and Lactobacillus sp. R19 isolated from fermented mustard green product of Taiwan.</title>
        <authorList>
            <person name="Lin S.-T."/>
        </authorList>
    </citation>
    <scope>NUCLEOTIDE SEQUENCE [LARGE SCALE GENOMIC DNA]</scope>
    <source>
        <strain evidence="1 2">BCRC 81127</strain>
    </source>
</reference>
<sequence>MIRLIILGLMVILVGCTNQQTDNKLPHRINIEQDTLSVLQKNRLRWHQKVKRVRVVDRKFFGISPNYRGATFQDLKNNNLYVVKATVMNLKKVKWSSPMPQTKITFKVKRVISGNKGLEKKRLYLNFPGGFARERDIYTTNLGTVSTAQPDNEIFYRTPNTPLPEIGSTVIMCLRNDSSQPKSLDKLYINDVEHTFWIKNKDKYVLNNPAFQTADRKLNIFKLTEELNRIKD</sequence>
<evidence type="ECO:0000313" key="1">
    <source>
        <dbReference type="EMBL" id="TGD23414.1"/>
    </source>
</evidence>
<name>A0A4Z0JKN5_9LACO</name>
<comment type="caution">
    <text evidence="1">The sequence shown here is derived from an EMBL/GenBank/DDBJ whole genome shotgun (WGS) entry which is preliminary data.</text>
</comment>
<evidence type="ECO:0008006" key="3">
    <source>
        <dbReference type="Google" id="ProtNLM"/>
    </source>
</evidence>
<dbReference type="AlphaFoldDB" id="A0A4Z0JKN5"/>
<dbReference type="PROSITE" id="PS51257">
    <property type="entry name" value="PROKAR_LIPOPROTEIN"/>
    <property type="match status" value="1"/>
</dbReference>
<proteinExistence type="predicted"/>
<dbReference type="RefSeq" id="WP_135372488.1">
    <property type="nucleotide sequence ID" value="NZ_RKLY01000012.1"/>
</dbReference>
<protein>
    <recommendedName>
        <fullName evidence="3">Lipoprotein</fullName>
    </recommendedName>
</protein>
<keyword evidence="2" id="KW-1185">Reference proteome</keyword>
<dbReference type="Proteomes" id="UP000298021">
    <property type="component" value="Unassembled WGS sequence"/>
</dbReference>
<dbReference type="EMBL" id="RKLY01000012">
    <property type="protein sequence ID" value="TGD23414.1"/>
    <property type="molecule type" value="Genomic_DNA"/>
</dbReference>
<organism evidence="1 2">
    <name type="scientific">Companilactobacillus suantsaicola</name>
    <dbReference type="NCBI Taxonomy" id="2487723"/>
    <lineage>
        <taxon>Bacteria</taxon>
        <taxon>Bacillati</taxon>
        <taxon>Bacillota</taxon>
        <taxon>Bacilli</taxon>
        <taxon>Lactobacillales</taxon>
        <taxon>Lactobacillaceae</taxon>
        <taxon>Companilactobacillus</taxon>
    </lineage>
</organism>
<accession>A0A4Z0JKN5</accession>
<evidence type="ECO:0000313" key="2">
    <source>
        <dbReference type="Proteomes" id="UP000298021"/>
    </source>
</evidence>